<dbReference type="Pfam" id="PF01702">
    <property type="entry name" value="TGT"/>
    <property type="match status" value="2"/>
</dbReference>
<name>A0A2A9NLE0_9AGAR</name>
<dbReference type="InterPro" id="IPR036511">
    <property type="entry name" value="TGT-like_sf"/>
</dbReference>
<evidence type="ECO:0000313" key="4">
    <source>
        <dbReference type="Proteomes" id="UP000242287"/>
    </source>
</evidence>
<feature type="region of interest" description="Disordered" evidence="1">
    <location>
        <begin position="475"/>
        <end position="496"/>
    </location>
</feature>
<accession>A0A2A9NLE0</accession>
<keyword evidence="4" id="KW-1185">Reference proteome</keyword>
<evidence type="ECO:0000256" key="1">
    <source>
        <dbReference type="SAM" id="MobiDB-lite"/>
    </source>
</evidence>
<evidence type="ECO:0000259" key="2">
    <source>
        <dbReference type="Pfam" id="PF01702"/>
    </source>
</evidence>
<dbReference type="SUPFAM" id="SSF51713">
    <property type="entry name" value="tRNA-guanine transglycosylase"/>
    <property type="match status" value="2"/>
</dbReference>
<feature type="domain" description="tRNA-guanine(15) transglycosylase-like" evidence="2">
    <location>
        <begin position="503"/>
        <end position="550"/>
    </location>
</feature>
<feature type="domain" description="tRNA-guanine(15) transglycosylase-like" evidence="2">
    <location>
        <begin position="32"/>
        <end position="221"/>
    </location>
</feature>
<dbReference type="Gene3D" id="3.20.20.105">
    <property type="entry name" value="Queuine tRNA-ribosyltransferase-like"/>
    <property type="match status" value="1"/>
</dbReference>
<dbReference type="InterPro" id="IPR002616">
    <property type="entry name" value="tRNA_ribo_trans-like"/>
</dbReference>
<organism evidence="3 4">
    <name type="scientific">Amanita thiersii Skay4041</name>
    <dbReference type="NCBI Taxonomy" id="703135"/>
    <lineage>
        <taxon>Eukaryota</taxon>
        <taxon>Fungi</taxon>
        <taxon>Dikarya</taxon>
        <taxon>Basidiomycota</taxon>
        <taxon>Agaricomycotina</taxon>
        <taxon>Agaricomycetes</taxon>
        <taxon>Agaricomycetidae</taxon>
        <taxon>Agaricales</taxon>
        <taxon>Pluteineae</taxon>
        <taxon>Amanitaceae</taxon>
        <taxon>Amanita</taxon>
    </lineage>
</organism>
<gene>
    <name evidence="3" type="ORF">AMATHDRAFT_76678</name>
</gene>
<dbReference type="EMBL" id="KZ302059">
    <property type="protein sequence ID" value="PFH48522.1"/>
    <property type="molecule type" value="Genomic_DNA"/>
</dbReference>
<dbReference type="InterPro" id="IPR050852">
    <property type="entry name" value="Queuine_tRNA-ribosyltrfase"/>
</dbReference>
<evidence type="ECO:0000313" key="3">
    <source>
        <dbReference type="EMBL" id="PFH48522.1"/>
    </source>
</evidence>
<dbReference type="AlphaFoldDB" id="A0A2A9NLE0"/>
<dbReference type="STRING" id="703135.A0A2A9NLE0"/>
<proteinExistence type="predicted"/>
<dbReference type="Proteomes" id="UP000242287">
    <property type="component" value="Unassembled WGS sequence"/>
</dbReference>
<dbReference type="GO" id="GO:0006400">
    <property type="term" value="P:tRNA modification"/>
    <property type="evidence" value="ECO:0007669"/>
    <property type="project" value="InterPro"/>
</dbReference>
<feature type="compositionally biased region" description="Pro residues" evidence="1">
    <location>
        <begin position="294"/>
        <end position="303"/>
    </location>
</feature>
<protein>
    <recommendedName>
        <fullName evidence="2">tRNA-guanine(15) transglycosylase-like domain-containing protein</fullName>
    </recommendedName>
</protein>
<feature type="compositionally biased region" description="Low complexity" evidence="1">
    <location>
        <begin position="273"/>
        <end position="293"/>
    </location>
</feature>
<dbReference type="PANTHER" id="PTHR46064:SF1">
    <property type="entry name" value="QUEUINE TRNA-RIBOSYLTRANSFERASE ACCESSORY SUBUNIT 2"/>
    <property type="match status" value="1"/>
</dbReference>
<dbReference type="PANTHER" id="PTHR46064">
    <property type="entry name" value="QUEUINE TRNA-RIBOSYLTRANSFERASE ACCESSORY SUBUNIT 2"/>
    <property type="match status" value="1"/>
</dbReference>
<reference evidence="3 4" key="1">
    <citation type="submission" date="2014-02" db="EMBL/GenBank/DDBJ databases">
        <title>Transposable element dynamics among asymbiotic and ectomycorrhizal Amanita fungi.</title>
        <authorList>
            <consortium name="DOE Joint Genome Institute"/>
            <person name="Hess J."/>
            <person name="Skrede I."/>
            <person name="Wolfe B."/>
            <person name="LaButti K."/>
            <person name="Ohm R.A."/>
            <person name="Grigoriev I.V."/>
            <person name="Pringle A."/>
        </authorList>
    </citation>
    <scope>NUCLEOTIDE SEQUENCE [LARGE SCALE GENOMIC DNA]</scope>
    <source>
        <strain evidence="3 4">SKay4041</strain>
    </source>
</reference>
<sequence length="603" mass="66769">MQFTLSTTKSPQFSPRLGNVLLRRHGAPDHQCSIDTPGFFTSTSRGVIPHLSRDHHDTTQALSWVNVPFETFLERSPPVPTLQNGEHPLHSFLGFRPDNHILSMMARNPADGRDMPPNGNNHVSTYCLRGVRKLTPAEWRLHTLACQPDIVIALSDTPYTNTPYSQKRLTKSIERSAKWLADILRPVEASNEPNRLNVLVHMAGGTNPNARQAFSDSLLEILHGKEAEQVAPLRCLDEGLLGYTFDLLPLRQAFEAQWRRSSLNIPSPEYDEPSSTSSASTPIPESGSNSSLPLQPPSPPPPLIHRSPVSTSFLIPLIHTSLSSLPSNKLRLINTTSSPHEILRLIQHVGIDLFDAHWAQRAADIGIALDFTFPACSQDAFLDIDSDPNPIIITTTTTARKPLSLRLRADNKRDIGHNIYDARYTLDFSSFANCFSPASAASSDPTSPVNDNPYDKPICLCAACSPLAPQTRICHGPPDLEAETGPPPPSSSSLSGNLYKPPYTRAYLHHLLHTHEMSAHSLLLMHNLSVLDAFFSGIRNVIAMSLVDSSTEDVFAREVDRFMRTYDEELAVFDEAALAWREVDLARGKGRLAREKENARQEV</sequence>
<feature type="region of interest" description="Disordered" evidence="1">
    <location>
        <begin position="265"/>
        <end position="305"/>
    </location>
</feature>
<dbReference type="OrthoDB" id="27601at2759"/>